<dbReference type="Proteomes" id="UP001597371">
    <property type="component" value="Unassembled WGS sequence"/>
</dbReference>
<dbReference type="PROSITE" id="PS00105">
    <property type="entry name" value="AA_TRANSFER_CLASS_1"/>
    <property type="match status" value="1"/>
</dbReference>
<name>A0ABW5CM66_9HYPH</name>
<comment type="cofactor">
    <cofactor evidence="1 7">
        <name>pyridoxal 5'-phosphate</name>
        <dbReference type="ChEBI" id="CHEBI:597326"/>
    </cofactor>
</comment>
<dbReference type="PANTHER" id="PTHR46383:SF1">
    <property type="entry name" value="ASPARTATE AMINOTRANSFERASE"/>
    <property type="match status" value="1"/>
</dbReference>
<dbReference type="SUPFAM" id="SSF53383">
    <property type="entry name" value="PLP-dependent transferases"/>
    <property type="match status" value="1"/>
</dbReference>
<dbReference type="InterPro" id="IPR004838">
    <property type="entry name" value="NHTrfase_class1_PyrdxlP-BS"/>
</dbReference>
<dbReference type="Gene3D" id="3.40.640.10">
    <property type="entry name" value="Type I PLP-dependent aspartate aminotransferase-like (Major domain)"/>
    <property type="match status" value="1"/>
</dbReference>
<keyword evidence="5" id="KW-0663">Pyridoxal phosphate</keyword>
<evidence type="ECO:0000256" key="1">
    <source>
        <dbReference type="ARBA" id="ARBA00001933"/>
    </source>
</evidence>
<keyword evidence="3 7" id="KW-0032">Aminotransferase</keyword>
<evidence type="ECO:0000256" key="6">
    <source>
        <dbReference type="ARBA" id="ARBA00049185"/>
    </source>
</evidence>
<dbReference type="InterPro" id="IPR004839">
    <property type="entry name" value="Aminotransferase_I/II_large"/>
</dbReference>
<keyword evidence="10" id="KW-1185">Reference proteome</keyword>
<dbReference type="NCBIfam" id="NF005732">
    <property type="entry name" value="PRK07550.1"/>
    <property type="match status" value="1"/>
</dbReference>
<comment type="similarity">
    <text evidence="2 7">Belongs to the class-I pyridoxal-phosphate-dependent aminotransferase family.</text>
</comment>
<reference evidence="10" key="1">
    <citation type="journal article" date="2019" name="Int. J. Syst. Evol. Microbiol.">
        <title>The Global Catalogue of Microorganisms (GCM) 10K type strain sequencing project: providing services to taxonomists for standard genome sequencing and annotation.</title>
        <authorList>
            <consortium name="The Broad Institute Genomics Platform"/>
            <consortium name="The Broad Institute Genome Sequencing Center for Infectious Disease"/>
            <person name="Wu L."/>
            <person name="Ma J."/>
        </authorList>
    </citation>
    <scope>NUCLEOTIDE SEQUENCE [LARGE SCALE GENOMIC DNA]</scope>
    <source>
        <strain evidence="10">ZS-35-S2</strain>
    </source>
</reference>
<dbReference type="EC" id="2.6.1.-" evidence="7"/>
<keyword evidence="4 7" id="KW-0808">Transferase</keyword>
<evidence type="ECO:0000256" key="2">
    <source>
        <dbReference type="ARBA" id="ARBA00007441"/>
    </source>
</evidence>
<evidence type="ECO:0000256" key="3">
    <source>
        <dbReference type="ARBA" id="ARBA00022576"/>
    </source>
</evidence>
<evidence type="ECO:0000256" key="4">
    <source>
        <dbReference type="ARBA" id="ARBA00022679"/>
    </source>
</evidence>
<dbReference type="CDD" id="cd00609">
    <property type="entry name" value="AAT_like"/>
    <property type="match status" value="1"/>
</dbReference>
<comment type="catalytic activity">
    <reaction evidence="6">
        <text>L-aspartate + 2-oxoglutarate = oxaloacetate + L-glutamate</text>
        <dbReference type="Rhea" id="RHEA:21824"/>
        <dbReference type="ChEBI" id="CHEBI:16452"/>
        <dbReference type="ChEBI" id="CHEBI:16810"/>
        <dbReference type="ChEBI" id="CHEBI:29985"/>
        <dbReference type="ChEBI" id="CHEBI:29991"/>
        <dbReference type="EC" id="2.6.1.1"/>
    </reaction>
</comment>
<dbReference type="GO" id="GO:0008483">
    <property type="term" value="F:transaminase activity"/>
    <property type="evidence" value="ECO:0007669"/>
    <property type="project" value="UniProtKB-KW"/>
</dbReference>
<evidence type="ECO:0000313" key="9">
    <source>
        <dbReference type="EMBL" id="MFD2238424.1"/>
    </source>
</evidence>
<evidence type="ECO:0000313" key="10">
    <source>
        <dbReference type="Proteomes" id="UP001597371"/>
    </source>
</evidence>
<dbReference type="EMBL" id="JBHUIJ010000016">
    <property type="protein sequence ID" value="MFD2238424.1"/>
    <property type="molecule type" value="Genomic_DNA"/>
</dbReference>
<accession>A0ABW5CM66</accession>
<evidence type="ECO:0000256" key="7">
    <source>
        <dbReference type="RuleBase" id="RU000481"/>
    </source>
</evidence>
<gene>
    <name evidence="9" type="ORF">ACFSKQ_13280</name>
</gene>
<comment type="caution">
    <text evidence="9">The sequence shown here is derived from an EMBL/GenBank/DDBJ whole genome shotgun (WGS) entry which is preliminary data.</text>
</comment>
<proteinExistence type="inferred from homology"/>
<protein>
    <recommendedName>
        <fullName evidence="7">Aminotransferase</fullName>
        <ecNumber evidence="7">2.6.1.-</ecNumber>
    </recommendedName>
</protein>
<feature type="domain" description="Aminotransferase class I/classII large" evidence="8">
    <location>
        <begin position="48"/>
        <end position="397"/>
    </location>
</feature>
<dbReference type="Pfam" id="PF00155">
    <property type="entry name" value="Aminotran_1_2"/>
    <property type="match status" value="1"/>
</dbReference>
<evidence type="ECO:0000256" key="5">
    <source>
        <dbReference type="ARBA" id="ARBA00022898"/>
    </source>
</evidence>
<dbReference type="InterPro" id="IPR015421">
    <property type="entry name" value="PyrdxlP-dep_Trfase_major"/>
</dbReference>
<sequence length="407" mass="42829">MVNLAATSPLGRAPLGANPLVNRVSAPPIPQAQGWLKAYDGRLGPAVDLSQAVPGHGPAASFLERFARAALDPASARYGPILGDEALREAYARHVSPLYGASVEADDIAVTAGCNQAFFVAALAVAGPDSSVLLPTPWYFNHEMTLRMLGIEPVALPTNAARGFVPDPAEAEALVDETTRALVLVSPNNPTGAVYPPAAIEALHDMCRQRGLFLILDETYRDFLPAEAGPPHALFGRPDWRDGLIALYSFSKSYAIPGHRLGAMAAGPAVLDAAGKILDCVEICASRPSQAALAPSIAETGDWRAARTAEILARTRAFEAAMAALPQWRVESCGAYFAYLAHPFPGRSAEEVATALAGRLGLLVLPGSFFGPGQDGHLRVAFANVDEAGIARFAQRLALAGNLFEHG</sequence>
<dbReference type="PANTHER" id="PTHR46383">
    <property type="entry name" value="ASPARTATE AMINOTRANSFERASE"/>
    <property type="match status" value="1"/>
</dbReference>
<organism evidence="9 10">
    <name type="scientific">Aureimonas populi</name>
    <dbReference type="NCBI Taxonomy" id="1701758"/>
    <lineage>
        <taxon>Bacteria</taxon>
        <taxon>Pseudomonadati</taxon>
        <taxon>Pseudomonadota</taxon>
        <taxon>Alphaproteobacteria</taxon>
        <taxon>Hyphomicrobiales</taxon>
        <taxon>Aurantimonadaceae</taxon>
        <taxon>Aureimonas</taxon>
    </lineage>
</organism>
<dbReference type="InterPro" id="IPR050596">
    <property type="entry name" value="AspAT/PAT-like"/>
</dbReference>
<evidence type="ECO:0000259" key="8">
    <source>
        <dbReference type="Pfam" id="PF00155"/>
    </source>
</evidence>
<dbReference type="InterPro" id="IPR015424">
    <property type="entry name" value="PyrdxlP-dep_Trfase"/>
</dbReference>
<dbReference type="RefSeq" id="WP_209737091.1">
    <property type="nucleotide sequence ID" value="NZ_CP072611.1"/>
</dbReference>